<feature type="compositionally biased region" description="Polar residues" evidence="1">
    <location>
        <begin position="79"/>
        <end position="109"/>
    </location>
</feature>
<dbReference type="AlphaFoldDB" id="A0A5J4W286"/>
<comment type="caution">
    <text evidence="2">The sequence shown here is derived from an EMBL/GenBank/DDBJ whole genome shotgun (WGS) entry which is preliminary data.</text>
</comment>
<dbReference type="Proteomes" id="UP000324800">
    <property type="component" value="Unassembled WGS sequence"/>
</dbReference>
<proteinExistence type="predicted"/>
<protein>
    <submittedName>
        <fullName evidence="2">Uncharacterized protein</fullName>
    </submittedName>
</protein>
<evidence type="ECO:0000313" key="3">
    <source>
        <dbReference type="Proteomes" id="UP000324800"/>
    </source>
</evidence>
<dbReference type="EMBL" id="SNRW01003853">
    <property type="protein sequence ID" value="KAA6388770.1"/>
    <property type="molecule type" value="Genomic_DNA"/>
</dbReference>
<evidence type="ECO:0000313" key="2">
    <source>
        <dbReference type="EMBL" id="KAA6388770.1"/>
    </source>
</evidence>
<sequence>MRPTGSGNDSGIENGRSFRSMGPLEKGESETDKQSQRNGGYLLNFSVFRNTLRTIWDQGNSDEIGQLFNIIQSKETEGSTTTSVWSQQPIQNNSTFGSIGTDSSRSKSNQSHRRFSEQIGQLWRLQHRHTIFTNPISLMEPRANSWFIRKPTQYDPTSLCTDGPEKLEWAMNWSIQQYMGERNPLDPSTYPNDTIDFYDIQTVINYSN</sequence>
<name>A0A5J4W286_9EUKA</name>
<feature type="compositionally biased region" description="Polar residues" evidence="1">
    <location>
        <begin position="1"/>
        <end position="11"/>
    </location>
</feature>
<feature type="compositionally biased region" description="Basic and acidic residues" evidence="1">
    <location>
        <begin position="25"/>
        <end position="35"/>
    </location>
</feature>
<evidence type="ECO:0000256" key="1">
    <source>
        <dbReference type="SAM" id="MobiDB-lite"/>
    </source>
</evidence>
<feature type="region of interest" description="Disordered" evidence="1">
    <location>
        <begin position="79"/>
        <end position="113"/>
    </location>
</feature>
<reference evidence="2 3" key="1">
    <citation type="submission" date="2019-03" db="EMBL/GenBank/DDBJ databases">
        <title>Single cell metagenomics reveals metabolic interactions within the superorganism composed of flagellate Streblomastix strix and complex community of Bacteroidetes bacteria on its surface.</title>
        <authorList>
            <person name="Treitli S.C."/>
            <person name="Kolisko M."/>
            <person name="Husnik F."/>
            <person name="Keeling P."/>
            <person name="Hampl V."/>
        </authorList>
    </citation>
    <scope>NUCLEOTIDE SEQUENCE [LARGE SCALE GENOMIC DNA]</scope>
    <source>
        <strain evidence="2">ST1C</strain>
    </source>
</reference>
<feature type="region of interest" description="Disordered" evidence="1">
    <location>
        <begin position="1"/>
        <end position="36"/>
    </location>
</feature>
<gene>
    <name evidence="2" type="ORF">EZS28_015701</name>
</gene>
<organism evidence="2 3">
    <name type="scientific">Streblomastix strix</name>
    <dbReference type="NCBI Taxonomy" id="222440"/>
    <lineage>
        <taxon>Eukaryota</taxon>
        <taxon>Metamonada</taxon>
        <taxon>Preaxostyla</taxon>
        <taxon>Oxymonadida</taxon>
        <taxon>Streblomastigidae</taxon>
        <taxon>Streblomastix</taxon>
    </lineage>
</organism>
<accession>A0A5J4W286</accession>